<dbReference type="InterPro" id="IPR036527">
    <property type="entry name" value="SCP2_sterol-bd_dom_sf"/>
</dbReference>
<evidence type="ECO:0000313" key="8">
    <source>
        <dbReference type="Proteomes" id="UP000714380"/>
    </source>
</evidence>
<feature type="domain" description="Metallo-beta-lactamase" evidence="6">
    <location>
        <begin position="151"/>
        <end position="378"/>
    </location>
</feature>
<organism evidence="7 8">
    <name type="scientific">Thalassolituus marinus</name>
    <dbReference type="NCBI Taxonomy" id="671053"/>
    <lineage>
        <taxon>Bacteria</taxon>
        <taxon>Pseudomonadati</taxon>
        <taxon>Pseudomonadota</taxon>
        <taxon>Gammaproteobacteria</taxon>
        <taxon>Oceanospirillales</taxon>
        <taxon>Oceanospirillaceae</taxon>
        <taxon>Thalassolituus</taxon>
    </lineage>
</organism>
<dbReference type="InterPro" id="IPR052195">
    <property type="entry name" value="Bact_Alkyl/Aryl-Sulfatase"/>
</dbReference>
<keyword evidence="2" id="KW-0378">Hydrolase</keyword>
<dbReference type="SUPFAM" id="SSF55718">
    <property type="entry name" value="SCP-like"/>
    <property type="match status" value="1"/>
</dbReference>
<feature type="chain" id="PRO_5046308701" evidence="5">
    <location>
        <begin position="35"/>
        <end position="687"/>
    </location>
</feature>
<dbReference type="PROSITE" id="PS51257">
    <property type="entry name" value="PROKAR_LIPOPROTEIN"/>
    <property type="match status" value="1"/>
</dbReference>
<dbReference type="PANTHER" id="PTHR43223:SF1">
    <property type="entry name" value="ALKYL_ARYL-SULFATASE BDS1"/>
    <property type="match status" value="1"/>
</dbReference>
<dbReference type="RefSeq" id="WP_225675503.1">
    <property type="nucleotide sequence ID" value="NZ_JAEDAH010000083.1"/>
</dbReference>
<reference evidence="7 8" key="1">
    <citation type="submission" date="2020-12" db="EMBL/GenBank/DDBJ databases">
        <title>Novel Thalassolituus-related marine hydrocarbonoclastic bacteria mediated algae-derived hydrocarbons mineralization in twilight zone of the northern South China Sea.</title>
        <authorList>
            <person name="Dong C."/>
        </authorList>
    </citation>
    <scope>NUCLEOTIDE SEQUENCE [LARGE SCALE GENOMIC DNA]</scope>
    <source>
        <strain evidence="7 8">IMCC1826</strain>
    </source>
</reference>
<evidence type="ECO:0000256" key="5">
    <source>
        <dbReference type="SAM" id="SignalP"/>
    </source>
</evidence>
<evidence type="ECO:0000259" key="6">
    <source>
        <dbReference type="SMART" id="SM00849"/>
    </source>
</evidence>
<keyword evidence="1" id="KW-0479">Metal-binding</keyword>
<dbReference type="InterPro" id="IPR044097">
    <property type="entry name" value="Bds1/SdsA1_MBL-fold"/>
</dbReference>
<sequence>MKKITASQPSALRPAALLTSLSLALLSACGPAGSGTSTTRSSSAAADAMGNTTPSAYTIAAQQQVRDSLPLADRSDFEQAERGLIASPERLQTASLRDDASHVWDRPSYDFIDGAAPDSVNPSLWRQAKLNNINGLFEVVPGVYQLRGFDLSNMTLIRGENGWIIVDPLTSKETAANAFRFALQQFALRGDTEQRISAILFTHSHIDHFGGVLGIISAQDIERQNIPVVAPLGFMEEATSENMIAGTAMSRRAVFMYGKNLPRNERGHVDSGLGKGPAFGEFSIVKPNTLVGETDTRLTLDGVDFQFQYTPESEAPAEFTFYLPQHKAFCGGEVVSRNMHNLYTLRGAKVRDALKWSGYIEEMRSLYADADVYFASHHWPVWGRDHIQTFLKQQRDTYKFIHDQTVRLMNQGKTPGDIAEVLTLPASLQQAFSSRGYYGTVKHNARAVYQGYLGWYDANPAHLDPLPNAERARGYVALAGGADALISTAREAMNQGNYRWSAELLNHLVFAQPDNDEARELLAASYDQMGYQAESGPWRDVYLTGALELRHGTPESGINIATMRDMLLLTPIENFFDTLAVRLKAEDAEDKQLSVTIHFTDMNESYRLWIENAVLHHKPLTAADPAADATLNLTHELFVNILIGEAGLKDTLFSDDLSVDGSRLDLVRFFSLFEKPVTSFPIVVPAS</sequence>
<evidence type="ECO:0000256" key="1">
    <source>
        <dbReference type="ARBA" id="ARBA00022723"/>
    </source>
</evidence>
<comment type="similarity">
    <text evidence="4">Belongs to the metallo-beta-lactamase superfamily. Type III sulfatase family.</text>
</comment>
<evidence type="ECO:0000313" key="7">
    <source>
        <dbReference type="EMBL" id="MCA6064486.1"/>
    </source>
</evidence>
<comment type="caution">
    <text evidence="7">The sequence shown here is derived from an EMBL/GenBank/DDBJ whole genome shotgun (WGS) entry which is preliminary data.</text>
</comment>
<dbReference type="InterPro" id="IPR038536">
    <property type="entry name" value="Alkyl/aryl-sulf_dimr_sf"/>
</dbReference>
<keyword evidence="3" id="KW-0862">Zinc</keyword>
<dbReference type="Gene3D" id="1.25.40.880">
    <property type="entry name" value="Alkyl sulfatase, dimerisation domain"/>
    <property type="match status" value="1"/>
</dbReference>
<keyword evidence="5" id="KW-0732">Signal</keyword>
<accession>A0ABS7ZVP6</accession>
<feature type="signal peptide" evidence="5">
    <location>
        <begin position="1"/>
        <end position="34"/>
    </location>
</feature>
<dbReference type="PANTHER" id="PTHR43223">
    <property type="entry name" value="ALKYL/ARYL-SULFATASE"/>
    <property type="match status" value="1"/>
</dbReference>
<dbReference type="InterPro" id="IPR036866">
    <property type="entry name" value="RibonucZ/Hydroxyglut_hydro"/>
</dbReference>
<dbReference type="SUPFAM" id="SSF56281">
    <property type="entry name" value="Metallo-hydrolase/oxidoreductase"/>
    <property type="match status" value="1"/>
</dbReference>
<dbReference type="Pfam" id="PF14864">
    <property type="entry name" value="Alkyl_sulf_C"/>
    <property type="match status" value="1"/>
</dbReference>
<dbReference type="Pfam" id="PF14863">
    <property type="entry name" value="Alkyl_sulf_dimr"/>
    <property type="match status" value="1"/>
</dbReference>
<dbReference type="EMBL" id="JAEDAH010000083">
    <property type="protein sequence ID" value="MCA6064486.1"/>
    <property type="molecule type" value="Genomic_DNA"/>
</dbReference>
<evidence type="ECO:0000256" key="2">
    <source>
        <dbReference type="ARBA" id="ARBA00022801"/>
    </source>
</evidence>
<dbReference type="InterPro" id="IPR029228">
    <property type="entry name" value="Alkyl_sulf_dimr"/>
</dbReference>
<gene>
    <name evidence="7" type="ORF">I9W95_12800</name>
</gene>
<protein>
    <submittedName>
        <fullName evidence="7">MBL fold metallo-hydrolase</fullName>
    </submittedName>
</protein>
<dbReference type="Gene3D" id="3.30.1050.10">
    <property type="entry name" value="SCP2 sterol-binding domain"/>
    <property type="match status" value="1"/>
</dbReference>
<dbReference type="SMART" id="SM00849">
    <property type="entry name" value="Lactamase_B"/>
    <property type="match status" value="1"/>
</dbReference>
<keyword evidence="8" id="KW-1185">Reference proteome</keyword>
<evidence type="ECO:0000256" key="3">
    <source>
        <dbReference type="ARBA" id="ARBA00022833"/>
    </source>
</evidence>
<dbReference type="InterPro" id="IPR001279">
    <property type="entry name" value="Metallo-B-lactamas"/>
</dbReference>
<dbReference type="CDD" id="cd07710">
    <property type="entry name" value="arylsulfatase_Sdsa1-like_MBL-fold"/>
    <property type="match status" value="1"/>
</dbReference>
<dbReference type="InterPro" id="IPR029229">
    <property type="entry name" value="Alkyl_sulf_C"/>
</dbReference>
<evidence type="ECO:0000256" key="4">
    <source>
        <dbReference type="ARBA" id="ARBA00033751"/>
    </source>
</evidence>
<proteinExistence type="inferred from homology"/>
<dbReference type="Gene3D" id="3.60.15.30">
    <property type="entry name" value="Metallo-beta-lactamase domain"/>
    <property type="match status" value="1"/>
</dbReference>
<dbReference type="Proteomes" id="UP000714380">
    <property type="component" value="Unassembled WGS sequence"/>
</dbReference>
<name>A0ABS7ZVP6_9GAMM</name>
<dbReference type="Pfam" id="PF00753">
    <property type="entry name" value="Lactamase_B"/>
    <property type="match status" value="1"/>
</dbReference>